<dbReference type="AlphaFoldDB" id="A0A814PHL8"/>
<evidence type="ECO:0000313" key="3">
    <source>
        <dbReference type="Proteomes" id="UP000663829"/>
    </source>
</evidence>
<dbReference type="Proteomes" id="UP000681722">
    <property type="component" value="Unassembled WGS sequence"/>
</dbReference>
<dbReference type="EMBL" id="CAJNOQ010005615">
    <property type="protein sequence ID" value="CAF1105109.1"/>
    <property type="molecule type" value="Genomic_DNA"/>
</dbReference>
<dbReference type="OrthoDB" id="10029846at2759"/>
<sequence>MKHADHDHLPNEADKEVLIIRQNLKRKVVESSLPIDAIVDQTYAGLQNSTVCQDVVIQLPSIATMRNNLQKERRKTRPSLPKNITELPHPVPINYQKSLNGEQFVLYDGLIDGSRCIIFSTPTDMLYLSQSEMWYCDGTFYVCPSIFYQIYSIHEYNDDGIMAPYVYCSLPGKSETLYTGMFEKIFQQMSQMNLPIRLRRVTIDFELAVAKVFHKYYPYVEVKYCLLHFGQNLFRKFQDLGLQAAYKDGSDHLLFTFAPPTYNHFMNFSPRTTNHVDGRHLKWKKRSAAAHPNIYCTIDLLRQEQSLGAFNALRDHMGAPQPKRRRDQQIAENSLQKLWQRYSEAKTDLVSFLNAAGLRYFKYLEQ</sequence>
<comment type="caution">
    <text evidence="1">The sequence shown here is derived from an EMBL/GenBank/DDBJ whole genome shotgun (WGS) entry which is preliminary data.</text>
</comment>
<gene>
    <name evidence="1" type="ORF">GPM918_LOCUS18945</name>
    <name evidence="2" type="ORF">SRO942_LOCUS18942</name>
</gene>
<evidence type="ECO:0000313" key="1">
    <source>
        <dbReference type="EMBL" id="CAF1105109.1"/>
    </source>
</evidence>
<dbReference type="EMBL" id="CAJOBC010005615">
    <property type="protein sequence ID" value="CAF3869750.1"/>
    <property type="molecule type" value="Genomic_DNA"/>
</dbReference>
<reference evidence="1" key="1">
    <citation type="submission" date="2021-02" db="EMBL/GenBank/DDBJ databases">
        <authorList>
            <person name="Nowell W R."/>
        </authorList>
    </citation>
    <scope>NUCLEOTIDE SEQUENCE</scope>
</reference>
<dbReference type="Proteomes" id="UP000663829">
    <property type="component" value="Unassembled WGS sequence"/>
</dbReference>
<protein>
    <recommendedName>
        <fullName evidence="4">MULE transposase domain-containing protein</fullName>
    </recommendedName>
</protein>
<proteinExistence type="predicted"/>
<keyword evidence="3" id="KW-1185">Reference proteome</keyword>
<organism evidence="1 3">
    <name type="scientific">Didymodactylos carnosus</name>
    <dbReference type="NCBI Taxonomy" id="1234261"/>
    <lineage>
        <taxon>Eukaryota</taxon>
        <taxon>Metazoa</taxon>
        <taxon>Spiralia</taxon>
        <taxon>Gnathifera</taxon>
        <taxon>Rotifera</taxon>
        <taxon>Eurotatoria</taxon>
        <taxon>Bdelloidea</taxon>
        <taxon>Philodinida</taxon>
        <taxon>Philodinidae</taxon>
        <taxon>Didymodactylos</taxon>
    </lineage>
</organism>
<evidence type="ECO:0000313" key="2">
    <source>
        <dbReference type="EMBL" id="CAF3869750.1"/>
    </source>
</evidence>
<name>A0A814PHL8_9BILA</name>
<accession>A0A814PHL8</accession>
<evidence type="ECO:0008006" key="4">
    <source>
        <dbReference type="Google" id="ProtNLM"/>
    </source>
</evidence>